<evidence type="ECO:0000313" key="2">
    <source>
        <dbReference type="EMBL" id="CYU83751.1"/>
    </source>
</evidence>
<evidence type="ECO:0000256" key="1">
    <source>
        <dbReference type="SAM" id="Coils"/>
    </source>
</evidence>
<reference evidence="2 3" key="1">
    <citation type="submission" date="2016-02" db="EMBL/GenBank/DDBJ databases">
        <authorList>
            <consortium name="Pathogen Informatics"/>
        </authorList>
    </citation>
    <scope>NUCLEOTIDE SEQUENCE [LARGE SCALE GENOMIC DNA]</scope>
    <source>
        <strain evidence="2 3">LSS54</strain>
    </source>
</reference>
<dbReference type="RefSeq" id="WP_044774334.1">
    <property type="nucleotide sequence ID" value="NZ_CEFG01000037.1"/>
</dbReference>
<dbReference type="EMBL" id="FIHD01000011">
    <property type="protein sequence ID" value="CYU83751.1"/>
    <property type="molecule type" value="Genomic_DNA"/>
</dbReference>
<dbReference type="Proteomes" id="UP000073494">
    <property type="component" value="Unassembled WGS sequence"/>
</dbReference>
<feature type="coiled-coil region" evidence="1">
    <location>
        <begin position="117"/>
        <end position="144"/>
    </location>
</feature>
<gene>
    <name evidence="2" type="ORF">ERS132416_00784</name>
</gene>
<dbReference type="AlphaFoldDB" id="A0A0Z8FNM0"/>
<evidence type="ECO:0000313" key="3">
    <source>
        <dbReference type="Proteomes" id="UP000073494"/>
    </source>
</evidence>
<organism evidence="2 3">
    <name type="scientific">Streptococcus suis</name>
    <dbReference type="NCBI Taxonomy" id="1307"/>
    <lineage>
        <taxon>Bacteria</taxon>
        <taxon>Bacillati</taxon>
        <taxon>Bacillota</taxon>
        <taxon>Bacilli</taxon>
        <taxon>Lactobacillales</taxon>
        <taxon>Streptococcaceae</taxon>
        <taxon>Streptococcus</taxon>
    </lineage>
</organism>
<sequence length="241" mass="27975">MARKKQIEDDKLIQTFEEYLIDECHADIQLFKLPKFGQYLRNNGYPNLADASLRRNSVFRAHLERVKEKYEDEGMLAVLTYKTLDVVSFLRMHPSSESLKKGLVKLNDHHKRIAEAAILFKKEVDSLQMEKKKLLEQINLLENEITAHNEWISNNNILKEENVNLRNLIKTSVYPEIANELLKADGLLKTDSSIIHPDYIANQVLTADSEINFHKNVDDQAKNKSQKVVRIKNLLDSKTNY</sequence>
<protein>
    <submittedName>
        <fullName evidence="2">Uncharacterized protein</fullName>
    </submittedName>
</protein>
<proteinExistence type="predicted"/>
<keyword evidence="1" id="KW-0175">Coiled coil</keyword>
<name>A0A0Z8FNM0_STRSU</name>
<accession>A0A0Z8FNM0</accession>